<proteinExistence type="predicted"/>
<dbReference type="InterPro" id="IPR008579">
    <property type="entry name" value="UGlyAH_Cupin_dom"/>
</dbReference>
<dbReference type="CDD" id="cd02227">
    <property type="entry name" value="cupin_TM1112-like"/>
    <property type="match status" value="1"/>
</dbReference>
<dbReference type="AlphaFoldDB" id="A0A9J6RPZ7"/>
<dbReference type="InterPro" id="IPR014710">
    <property type="entry name" value="RmlC-like_jellyroll"/>
</dbReference>
<evidence type="ECO:0000259" key="1">
    <source>
        <dbReference type="Pfam" id="PF05899"/>
    </source>
</evidence>
<dbReference type="Pfam" id="PF05899">
    <property type="entry name" value="Cupin_3"/>
    <property type="match status" value="1"/>
</dbReference>
<evidence type="ECO:0000313" key="3">
    <source>
        <dbReference type="Proteomes" id="UP001069090"/>
    </source>
</evidence>
<keyword evidence="3" id="KW-1185">Reference proteome</keyword>
<feature type="domain" description="(S)-ureidoglycine aminohydrolase cupin" evidence="1">
    <location>
        <begin position="41"/>
        <end position="110"/>
    </location>
</feature>
<dbReference type="EMBL" id="JAPTGG010000012">
    <property type="protein sequence ID" value="MCZ0866377.1"/>
    <property type="molecule type" value="Genomic_DNA"/>
</dbReference>
<organism evidence="2 3">
    <name type="scientific">Dasania phycosphaerae</name>
    <dbReference type="NCBI Taxonomy" id="2950436"/>
    <lineage>
        <taxon>Bacteria</taxon>
        <taxon>Pseudomonadati</taxon>
        <taxon>Pseudomonadota</taxon>
        <taxon>Gammaproteobacteria</taxon>
        <taxon>Cellvibrionales</taxon>
        <taxon>Spongiibacteraceae</taxon>
        <taxon>Dasania</taxon>
    </lineage>
</organism>
<dbReference type="SUPFAM" id="SSF51182">
    <property type="entry name" value="RmlC-like cupins"/>
    <property type="match status" value="1"/>
</dbReference>
<dbReference type="PANTHER" id="PTHR40943:SF2">
    <property type="entry name" value="(S)-UREIDOGLYCINE AMINOHYDROLASE CUPIN DOMAIN-CONTAINING PROTEIN"/>
    <property type="match status" value="1"/>
</dbReference>
<dbReference type="RefSeq" id="WP_258332541.1">
    <property type="nucleotide sequence ID" value="NZ_JAPTGG010000012.1"/>
</dbReference>
<dbReference type="PANTHER" id="PTHR40943">
    <property type="entry name" value="CYTOPLASMIC PROTEIN-RELATED"/>
    <property type="match status" value="1"/>
</dbReference>
<protein>
    <submittedName>
        <fullName evidence="2">Cupin domain-containing protein</fullName>
    </submittedName>
</protein>
<dbReference type="Gene3D" id="2.60.120.10">
    <property type="entry name" value="Jelly Rolls"/>
    <property type="match status" value="1"/>
</dbReference>
<reference evidence="2 3" key="1">
    <citation type="submission" date="2022-12" db="EMBL/GenBank/DDBJ databases">
        <title>Dasania phycosphaerae sp. nov., isolated from particulate material of the south coast of Korea.</title>
        <authorList>
            <person name="Jiang Y."/>
        </authorList>
    </citation>
    <scope>NUCLEOTIDE SEQUENCE [LARGE SCALE GENOMIC DNA]</scope>
    <source>
        <strain evidence="2 3">GY-19</strain>
    </source>
</reference>
<accession>A0A9J6RPZ7</accession>
<sequence length="114" mass="12570">MSSLPLQQQALALNDLQACPSFGEPIGELPKQSYSGFYEKDGISMGTWECEPGKLRLNLAVTEFCHIIKGHWILTADSGEVTEVKAGDSFAFDKGWQGTSEVVETVRKVYTIIE</sequence>
<comment type="caution">
    <text evidence="2">The sequence shown here is derived from an EMBL/GenBank/DDBJ whole genome shotgun (WGS) entry which is preliminary data.</text>
</comment>
<gene>
    <name evidence="2" type="ORF">O0V09_14285</name>
</gene>
<evidence type="ECO:0000313" key="2">
    <source>
        <dbReference type="EMBL" id="MCZ0866377.1"/>
    </source>
</evidence>
<dbReference type="Proteomes" id="UP001069090">
    <property type="component" value="Unassembled WGS sequence"/>
</dbReference>
<dbReference type="InterPro" id="IPR011051">
    <property type="entry name" value="RmlC_Cupin_sf"/>
</dbReference>
<name>A0A9J6RPZ7_9GAMM</name>